<protein>
    <submittedName>
        <fullName evidence="1">Unkown protein</fullName>
    </submittedName>
</protein>
<proteinExistence type="evidence at transcript level"/>
<sequence>MIQVSSKHLLHYFLTIHSFLSIYYLKQHCQTSNSVGQLSLVSSLVAEQFHQVV</sequence>
<reference evidence="1" key="1">
    <citation type="journal article" date="2013" name="PLoS ONE">
        <title>Gene expression in gut symbiotic organ of stinkbug affected by extracellular bacterial symbiont.</title>
        <authorList>
            <person name="Futahashi R."/>
            <person name="Tanaka K."/>
            <person name="Tanahashi M."/>
            <person name="Nikoh N."/>
            <person name="Kikuchi Y."/>
            <person name="Lee B.L."/>
            <person name="Fukatsu T."/>
        </authorList>
    </citation>
    <scope>NUCLEOTIDE SEQUENCE</scope>
    <source>
        <tissue evidence="1">Midgut</tissue>
    </source>
</reference>
<dbReference type="EMBL" id="AK418182">
    <property type="protein sequence ID" value="BAN21397.1"/>
    <property type="molecule type" value="mRNA"/>
</dbReference>
<organism evidence="1">
    <name type="scientific">Riptortus pedestris</name>
    <name type="common">Bean bug</name>
    <dbReference type="NCBI Taxonomy" id="329032"/>
    <lineage>
        <taxon>Eukaryota</taxon>
        <taxon>Metazoa</taxon>
        <taxon>Ecdysozoa</taxon>
        <taxon>Arthropoda</taxon>
        <taxon>Hexapoda</taxon>
        <taxon>Insecta</taxon>
        <taxon>Pterygota</taxon>
        <taxon>Neoptera</taxon>
        <taxon>Paraneoptera</taxon>
        <taxon>Hemiptera</taxon>
        <taxon>Heteroptera</taxon>
        <taxon>Panheteroptera</taxon>
        <taxon>Pentatomomorpha</taxon>
        <taxon>Coreoidea</taxon>
        <taxon>Alydidae</taxon>
        <taxon>Riptortus</taxon>
    </lineage>
</organism>
<accession>R4WTZ4</accession>
<dbReference type="AlphaFoldDB" id="R4WTZ4"/>
<evidence type="ECO:0000313" key="1">
    <source>
        <dbReference type="EMBL" id="BAN21397.1"/>
    </source>
</evidence>
<name>R4WTZ4_RIPPE</name>